<evidence type="ECO:0000313" key="2">
    <source>
        <dbReference type="Proteomes" id="UP000652219"/>
    </source>
</evidence>
<dbReference type="AlphaFoldDB" id="A0A8H6JRG4"/>
<dbReference type="EMBL" id="WIGN01000021">
    <property type="protein sequence ID" value="KAF6817470.1"/>
    <property type="molecule type" value="Genomic_DNA"/>
</dbReference>
<dbReference type="Proteomes" id="UP000652219">
    <property type="component" value="Unassembled WGS sequence"/>
</dbReference>
<name>A0A8H6JRG4_9PEZI</name>
<protein>
    <submittedName>
        <fullName evidence="1">Uncharacterized protein</fullName>
    </submittedName>
</protein>
<keyword evidence="2" id="KW-1185">Reference proteome</keyword>
<proteinExistence type="predicted"/>
<reference evidence="1 2" key="1">
    <citation type="journal article" date="2020" name="Phytopathology">
        <title>Genome Sequence Resources of Colletotrichum truncatum, C. plurivorum, C. musicola, and C. sojae: Four Species Pathogenic to Soybean (Glycine max).</title>
        <authorList>
            <person name="Rogerio F."/>
            <person name="Boufleur T.R."/>
            <person name="Ciampi-Guillardi M."/>
            <person name="Sukno S.A."/>
            <person name="Thon M.R."/>
            <person name="Massola Junior N.S."/>
            <person name="Baroncelli R."/>
        </authorList>
    </citation>
    <scope>NUCLEOTIDE SEQUENCE [LARGE SCALE GENOMIC DNA]</scope>
    <source>
        <strain evidence="1 2">LFN0009</strain>
    </source>
</reference>
<gene>
    <name evidence="1" type="ORF">CSOJ01_02392</name>
</gene>
<accession>A0A8H6JRG4</accession>
<sequence>MDPVEGDSSETPTSSFAAQDWRHDTDAWSNIGKGRTVSVGVIVENRHASGYHCRFRVPVQFSPRRQTRVGRGLLWIQPHLICGLFHGVVRSAKSLQDPEDPIMAAKPGRGLLSCMYAADGMGHEYAKMLTE</sequence>
<organism evidence="1 2">
    <name type="scientific">Colletotrichum sojae</name>
    <dbReference type="NCBI Taxonomy" id="2175907"/>
    <lineage>
        <taxon>Eukaryota</taxon>
        <taxon>Fungi</taxon>
        <taxon>Dikarya</taxon>
        <taxon>Ascomycota</taxon>
        <taxon>Pezizomycotina</taxon>
        <taxon>Sordariomycetes</taxon>
        <taxon>Hypocreomycetidae</taxon>
        <taxon>Glomerellales</taxon>
        <taxon>Glomerellaceae</taxon>
        <taxon>Colletotrichum</taxon>
        <taxon>Colletotrichum orchidearum species complex</taxon>
    </lineage>
</organism>
<evidence type="ECO:0000313" key="1">
    <source>
        <dbReference type="EMBL" id="KAF6817470.1"/>
    </source>
</evidence>
<comment type="caution">
    <text evidence="1">The sequence shown here is derived from an EMBL/GenBank/DDBJ whole genome shotgun (WGS) entry which is preliminary data.</text>
</comment>